<dbReference type="Pfam" id="PF00857">
    <property type="entry name" value="Isochorismatase"/>
    <property type="match status" value="1"/>
</dbReference>
<dbReference type="GeneID" id="37046024"/>
<dbReference type="Gene3D" id="3.40.50.850">
    <property type="entry name" value="Isochorismatase-like"/>
    <property type="match status" value="1"/>
</dbReference>
<evidence type="ECO:0000256" key="2">
    <source>
        <dbReference type="ARBA" id="ARBA00022801"/>
    </source>
</evidence>
<dbReference type="GO" id="GO:0016787">
    <property type="term" value="F:hydrolase activity"/>
    <property type="evidence" value="ECO:0007669"/>
    <property type="project" value="UniProtKB-KW"/>
</dbReference>
<evidence type="ECO:0000256" key="1">
    <source>
        <dbReference type="ARBA" id="ARBA00006336"/>
    </source>
</evidence>
<comment type="similarity">
    <text evidence="1">Belongs to the isochorismatase family.</text>
</comment>
<dbReference type="SUPFAM" id="SSF52499">
    <property type="entry name" value="Isochorismatase-like hydrolases"/>
    <property type="match status" value="1"/>
</dbReference>
<dbReference type="EMBL" id="KZ819637">
    <property type="protein sequence ID" value="PWN88993.1"/>
    <property type="molecule type" value="Genomic_DNA"/>
</dbReference>
<sequence length="198" mass="21093">MTTTLDSKKTALIVLDIQPTIISMIPGSEVVIPHIVKLVDAARAKGVQIIWVTVGFNEEDWAGVSPHNKAFSGAKAAMGESLPEPFKAGGAGASLVPELKAQKGDVELRKNRFGPFSSTDLHEQLTKRGIDSIVVAGVKTSGCVLSTVRYAADHDFKIVVASDCVKDKDQAIDDVLIGKVFPEQAHVITSDEVAGLFQ</sequence>
<evidence type="ECO:0000259" key="3">
    <source>
        <dbReference type="Pfam" id="PF00857"/>
    </source>
</evidence>
<dbReference type="InterPro" id="IPR000868">
    <property type="entry name" value="Isochorismatase-like_dom"/>
</dbReference>
<evidence type="ECO:0000313" key="4">
    <source>
        <dbReference type="EMBL" id="PWN88993.1"/>
    </source>
</evidence>
<name>A0A316YLP8_9BASI</name>
<dbReference type="InParanoid" id="A0A316YLP8"/>
<keyword evidence="2 4" id="KW-0378">Hydrolase</keyword>
<feature type="domain" description="Isochorismatase-like" evidence="3">
    <location>
        <begin position="10"/>
        <end position="192"/>
    </location>
</feature>
<keyword evidence="5" id="KW-1185">Reference proteome</keyword>
<evidence type="ECO:0000313" key="5">
    <source>
        <dbReference type="Proteomes" id="UP000245768"/>
    </source>
</evidence>
<dbReference type="InterPro" id="IPR036380">
    <property type="entry name" value="Isochorismatase-like_sf"/>
</dbReference>
<dbReference type="InterPro" id="IPR050272">
    <property type="entry name" value="Isochorismatase-like_hydrls"/>
</dbReference>
<accession>A0A316YLP8</accession>
<gene>
    <name evidence="4" type="ORF">FA10DRAFT_286890</name>
</gene>
<organism evidence="4 5">
    <name type="scientific">Acaromyces ingoldii</name>
    <dbReference type="NCBI Taxonomy" id="215250"/>
    <lineage>
        <taxon>Eukaryota</taxon>
        <taxon>Fungi</taxon>
        <taxon>Dikarya</taxon>
        <taxon>Basidiomycota</taxon>
        <taxon>Ustilaginomycotina</taxon>
        <taxon>Exobasidiomycetes</taxon>
        <taxon>Exobasidiales</taxon>
        <taxon>Cryptobasidiaceae</taxon>
        <taxon>Acaromyces</taxon>
    </lineage>
</organism>
<protein>
    <submittedName>
        <fullName evidence="4">Isochorismatase-family hydrolase</fullName>
    </submittedName>
</protein>
<reference evidence="4 5" key="1">
    <citation type="journal article" date="2018" name="Mol. Biol. Evol.">
        <title>Broad Genomic Sampling Reveals a Smut Pathogenic Ancestry of the Fungal Clade Ustilaginomycotina.</title>
        <authorList>
            <person name="Kijpornyongpan T."/>
            <person name="Mondo S.J."/>
            <person name="Barry K."/>
            <person name="Sandor L."/>
            <person name="Lee J."/>
            <person name="Lipzen A."/>
            <person name="Pangilinan J."/>
            <person name="LaButti K."/>
            <person name="Hainaut M."/>
            <person name="Henrissat B."/>
            <person name="Grigoriev I.V."/>
            <person name="Spatafora J.W."/>
            <person name="Aime M.C."/>
        </authorList>
    </citation>
    <scope>NUCLEOTIDE SEQUENCE [LARGE SCALE GENOMIC DNA]</scope>
    <source>
        <strain evidence="4 5">MCA 4198</strain>
    </source>
</reference>
<dbReference type="RefSeq" id="XP_025376191.1">
    <property type="nucleotide sequence ID" value="XM_025524108.1"/>
</dbReference>
<dbReference type="OrthoDB" id="1739143at2759"/>
<dbReference type="AlphaFoldDB" id="A0A316YLP8"/>
<dbReference type="PANTHER" id="PTHR43540:SF6">
    <property type="entry name" value="ISOCHORISMATASE-LIKE DOMAIN-CONTAINING PROTEIN"/>
    <property type="match status" value="1"/>
</dbReference>
<dbReference type="CDD" id="cd00431">
    <property type="entry name" value="cysteine_hydrolases"/>
    <property type="match status" value="1"/>
</dbReference>
<dbReference type="Proteomes" id="UP000245768">
    <property type="component" value="Unassembled WGS sequence"/>
</dbReference>
<proteinExistence type="inferred from homology"/>
<dbReference type="PANTHER" id="PTHR43540">
    <property type="entry name" value="PEROXYUREIDOACRYLATE/UREIDOACRYLATE AMIDOHYDROLASE-RELATED"/>
    <property type="match status" value="1"/>
</dbReference>